<dbReference type="InterPro" id="IPR003018">
    <property type="entry name" value="GAF"/>
</dbReference>
<keyword evidence="4" id="KW-1185">Reference proteome</keyword>
<organism evidence="3 4">
    <name type="scientific">Pseudonocardia xinjiangensis</name>
    <dbReference type="NCBI Taxonomy" id="75289"/>
    <lineage>
        <taxon>Bacteria</taxon>
        <taxon>Bacillati</taxon>
        <taxon>Actinomycetota</taxon>
        <taxon>Actinomycetes</taxon>
        <taxon>Pseudonocardiales</taxon>
        <taxon>Pseudonocardiaceae</taxon>
        <taxon>Pseudonocardia</taxon>
    </lineage>
</organism>
<dbReference type="Pfam" id="PF01590">
    <property type="entry name" value="GAF"/>
    <property type="match status" value="1"/>
</dbReference>
<evidence type="ECO:0000256" key="1">
    <source>
        <dbReference type="ARBA" id="ARBA00023125"/>
    </source>
</evidence>
<dbReference type="SMART" id="SM00862">
    <property type="entry name" value="Trans_reg_C"/>
    <property type="match status" value="1"/>
</dbReference>
<evidence type="ECO:0000259" key="2">
    <source>
        <dbReference type="SMART" id="SM00862"/>
    </source>
</evidence>
<proteinExistence type="predicted"/>
<comment type="caution">
    <text evidence="3">The sequence shown here is derived from an EMBL/GenBank/DDBJ whole genome shotgun (WGS) entry which is preliminary data.</text>
</comment>
<dbReference type="InterPro" id="IPR001867">
    <property type="entry name" value="OmpR/PhoB-type_DNA-bd"/>
</dbReference>
<name>A0ABX1RHZ3_9PSEU</name>
<keyword evidence="1" id="KW-0238">DNA-binding</keyword>
<dbReference type="Gene3D" id="3.30.450.40">
    <property type="match status" value="1"/>
</dbReference>
<accession>A0ABX1RHZ3</accession>
<dbReference type="InterPro" id="IPR029016">
    <property type="entry name" value="GAF-like_dom_sf"/>
</dbReference>
<dbReference type="Proteomes" id="UP001296706">
    <property type="component" value="Unassembled WGS sequence"/>
</dbReference>
<reference evidence="3 4" key="1">
    <citation type="submission" date="2020-04" db="EMBL/GenBank/DDBJ databases">
        <authorList>
            <person name="Klaysubun C."/>
            <person name="Duangmal K."/>
            <person name="Lipun K."/>
        </authorList>
    </citation>
    <scope>NUCLEOTIDE SEQUENCE [LARGE SCALE GENOMIC DNA]</scope>
    <source>
        <strain evidence="3 4">JCM 11839</strain>
    </source>
</reference>
<feature type="domain" description="OmpR/PhoB-type" evidence="2">
    <location>
        <begin position="329"/>
        <end position="394"/>
    </location>
</feature>
<protein>
    <submittedName>
        <fullName evidence="3">GAF domain-containing protein</fullName>
    </submittedName>
</protein>
<dbReference type="RefSeq" id="WP_169398070.1">
    <property type="nucleotide sequence ID" value="NZ_BAAAJH010000001.1"/>
</dbReference>
<gene>
    <name evidence="3" type="ORF">HF577_23300</name>
</gene>
<dbReference type="EMBL" id="JAAXKY010000085">
    <property type="protein sequence ID" value="NMH80008.1"/>
    <property type="molecule type" value="Genomic_DNA"/>
</dbReference>
<evidence type="ECO:0000313" key="3">
    <source>
        <dbReference type="EMBL" id="NMH80008.1"/>
    </source>
</evidence>
<evidence type="ECO:0000313" key="4">
    <source>
        <dbReference type="Proteomes" id="UP001296706"/>
    </source>
</evidence>
<sequence>MPSPPPESALRPGEDPREHARVLGRVRNAALTGVDPPVALRPVITASWRRVRDSGLDPRGSGELPLLDSADLEQRRAASGLAPLLPLLRARLLPVAESAAQIMVVVDAEGHVLWREGGASVRRRADDLRFVEGSAWDENTVGTNAIGTSLVVGAPVHVFAGEHWSEGHQPWTCAAAPLHDPVTGRLLGAVDLSGPVHTVHAGTVALVDAVARLVELELRLAHDRTIERLRVVAAPLLARLTGPALVVSQDGVPAAALDLPVPARVALPDSLEGGEVWLPGLGRCTAEPLLGGWLLRPGVPGGVTPDEPVHLLLDLTGESPQVHVTTPSGRWQHTLTPRHAEMLRALARSPEGRSAAQLAADLFGDSGSRVTVRAEMSRLRRTLGPLLQRQPYRIARGVRVELREPAARPARA</sequence>